<name>A0A0B5EIC0_STRA4</name>
<evidence type="ECO:0000313" key="2">
    <source>
        <dbReference type="EMBL" id="AJE81968.1"/>
    </source>
</evidence>
<organism evidence="2 3">
    <name type="scientific">Streptomyces albus (strain ATCC 21838 / DSM 41398 / FERM P-419 / JCM 4703 / NBRC 107858)</name>
    <dbReference type="NCBI Taxonomy" id="1081613"/>
    <lineage>
        <taxon>Bacteria</taxon>
        <taxon>Bacillati</taxon>
        <taxon>Actinomycetota</taxon>
        <taxon>Actinomycetes</taxon>
        <taxon>Kitasatosporales</taxon>
        <taxon>Streptomycetaceae</taxon>
        <taxon>Streptomyces</taxon>
    </lineage>
</organism>
<keyword evidence="3" id="KW-1185">Reference proteome</keyword>
<dbReference type="Proteomes" id="UP000031523">
    <property type="component" value="Chromosome"/>
</dbReference>
<proteinExistence type="predicted"/>
<dbReference type="KEGG" id="sals:SLNWT_1592"/>
<feature type="region of interest" description="Disordered" evidence="1">
    <location>
        <begin position="1"/>
        <end position="43"/>
    </location>
</feature>
<sequence length="43" mass="4498">MARRRTAAGAARPGPRRLARGGVVSGAWHTHGHGEDRGRAALP</sequence>
<dbReference type="EMBL" id="CP010519">
    <property type="protein sequence ID" value="AJE81968.1"/>
    <property type="molecule type" value="Genomic_DNA"/>
</dbReference>
<gene>
    <name evidence="2" type="ORF">SLNWT_1592</name>
</gene>
<reference evidence="2 3" key="1">
    <citation type="submission" date="2015-01" db="EMBL/GenBank/DDBJ databases">
        <title>Enhanced salinomycin production by adjusting the supply of polyketide extender units in Streptomyce albus DSM 41398.</title>
        <authorList>
            <person name="Lu C."/>
        </authorList>
    </citation>
    <scope>NUCLEOTIDE SEQUENCE [LARGE SCALE GENOMIC DNA]</scope>
    <source>
        <strain evidence="3">ATCC 21838 / DSM 41398 / FERM P-419 / JCM 4703 / NBRC 107858</strain>
    </source>
</reference>
<dbReference type="AlphaFoldDB" id="A0A0B5EIC0"/>
<accession>A0A0B5EIC0</accession>
<feature type="compositionally biased region" description="Basic and acidic residues" evidence="1">
    <location>
        <begin position="32"/>
        <end position="43"/>
    </location>
</feature>
<evidence type="ECO:0000313" key="3">
    <source>
        <dbReference type="Proteomes" id="UP000031523"/>
    </source>
</evidence>
<protein>
    <submittedName>
        <fullName evidence="2">Uncharacterized protein</fullName>
    </submittedName>
</protein>
<evidence type="ECO:0000256" key="1">
    <source>
        <dbReference type="SAM" id="MobiDB-lite"/>
    </source>
</evidence>